<organism evidence="3 4">
    <name type="scientific">Gossypium harknessii</name>
    <dbReference type="NCBI Taxonomy" id="34285"/>
    <lineage>
        <taxon>Eukaryota</taxon>
        <taxon>Viridiplantae</taxon>
        <taxon>Streptophyta</taxon>
        <taxon>Embryophyta</taxon>
        <taxon>Tracheophyta</taxon>
        <taxon>Spermatophyta</taxon>
        <taxon>Magnoliopsida</taxon>
        <taxon>eudicotyledons</taxon>
        <taxon>Gunneridae</taxon>
        <taxon>Pentapetalae</taxon>
        <taxon>rosids</taxon>
        <taxon>malvids</taxon>
        <taxon>Malvales</taxon>
        <taxon>Malvaceae</taxon>
        <taxon>Malvoideae</taxon>
        <taxon>Gossypium</taxon>
    </lineage>
</organism>
<dbReference type="PROSITE" id="PS50294">
    <property type="entry name" value="WD_REPEATS_REGION"/>
    <property type="match status" value="1"/>
</dbReference>
<dbReference type="InterPro" id="IPR036322">
    <property type="entry name" value="WD40_repeat_dom_sf"/>
</dbReference>
<dbReference type="SUPFAM" id="SSF50978">
    <property type="entry name" value="WD40 repeat-like"/>
    <property type="match status" value="1"/>
</dbReference>
<evidence type="ECO:0000313" key="3">
    <source>
        <dbReference type="EMBL" id="MBA0800840.1"/>
    </source>
</evidence>
<reference evidence="3 4" key="1">
    <citation type="journal article" date="2019" name="Genome Biol. Evol.">
        <title>Insights into the evolution of the New World diploid cottons (Gossypium, subgenus Houzingenia) based on genome sequencing.</title>
        <authorList>
            <person name="Grover C.E."/>
            <person name="Arick M.A. 2nd"/>
            <person name="Thrash A."/>
            <person name="Conover J.L."/>
            <person name="Sanders W.S."/>
            <person name="Peterson D.G."/>
            <person name="Frelichowski J.E."/>
            <person name="Scheffler J.A."/>
            <person name="Scheffler B.E."/>
            <person name="Wendel J.F."/>
        </authorList>
    </citation>
    <scope>NUCLEOTIDE SEQUENCE [LARGE SCALE GENOMIC DNA]</scope>
    <source>
        <strain evidence="3">0</strain>
        <tissue evidence="3">Leaf</tissue>
    </source>
</reference>
<dbReference type="InterPro" id="IPR001680">
    <property type="entry name" value="WD40_rpt"/>
</dbReference>
<sequence length="723" mass="79697">MAISSDGKYMAVGDCEGNLHIYDLHNSDYTCIKDSHDAEILSLSFSVSSTKDIDSGGNDNHYLLASGGRDRIIHLYDVKRNFEVIGSIDDHSAAVTSVKLVCNGCKILSCSADRSLVFRDVCLTDNRCKVSRRHHQMASNGTVYDMSIDPEMEAVVTAGQDKKINIFDMASGKLIRSFKQNKDFGDPIKVTMDPSGSYFVCSFSNKSMCVYDFMTGEMIAQAVGHGEVVTGVIFLPDCKHIVSVGGDGCIFVWKLPSRLASRMLQKVKEKSLSLSPRTICMPAAFNQTINDGEGNKSCRIDLKDSLLAERSSQLKQRANYHGWDSQETYAFKLSISRLPKWAQDKVTRSDFVQRNLEFTSPQQMQEEPKISSRLISSGGDHGSLCHEHQNPSGPWSGGNSSCLSSLHSSSNVTKSESSASPDEIVSSSAVEDHWFTVYNVRLDLLNSPEVQNLKDIQMPVSSPKLVQDLAEMPSESEKSLGHRVHFIDVEPSTMDVATFHIKSEGSDLFKEHFGNLSAILKVEKRQSSTRRRYSSQYFVRRDYLVGCKRLFNPSSQKNESATNVSLEEVAGSIDQGLNSTKCSLTQSYALSYDEKDEEDSSTIDEESEVGEKIRACREALLSLDIATENVFQLFTKLGTEYPMEEGSSGCRAQLYDEATELLPKIAEKINAVAKGLQKNTTGNSGSSASKIEGDSTFGPMLGTLAESLSQRVVEIVKQNLSSV</sequence>
<name>A0A7J9GTK5_9ROSI</name>
<dbReference type="PANTHER" id="PTHR45589">
    <property type="entry name" value="WD REPEAT DOMAIN 62, ISOFORM G"/>
    <property type="match status" value="1"/>
</dbReference>
<proteinExistence type="predicted"/>
<evidence type="ECO:0000256" key="1">
    <source>
        <dbReference type="PROSITE-ProRule" id="PRU00221"/>
    </source>
</evidence>
<keyword evidence="1" id="KW-0853">WD repeat</keyword>
<evidence type="ECO:0008006" key="5">
    <source>
        <dbReference type="Google" id="ProtNLM"/>
    </source>
</evidence>
<gene>
    <name evidence="3" type="ORF">Gohar_011252</name>
</gene>
<dbReference type="InterPro" id="IPR015943">
    <property type="entry name" value="WD40/YVTN_repeat-like_dom_sf"/>
</dbReference>
<feature type="repeat" description="WD" evidence="1">
    <location>
        <begin position="222"/>
        <end position="263"/>
    </location>
</feature>
<dbReference type="InterPro" id="IPR052779">
    <property type="entry name" value="WDR62"/>
</dbReference>
<comment type="caution">
    <text evidence="3">The sequence shown here is derived from an EMBL/GenBank/DDBJ whole genome shotgun (WGS) entry which is preliminary data.</text>
</comment>
<dbReference type="OrthoDB" id="6154712at2759"/>
<evidence type="ECO:0000256" key="2">
    <source>
        <dbReference type="SAM" id="MobiDB-lite"/>
    </source>
</evidence>
<dbReference type="Pfam" id="PF00400">
    <property type="entry name" value="WD40"/>
    <property type="match status" value="2"/>
</dbReference>
<feature type="region of interest" description="Disordered" evidence="2">
    <location>
        <begin position="357"/>
        <end position="401"/>
    </location>
</feature>
<evidence type="ECO:0000313" key="4">
    <source>
        <dbReference type="Proteomes" id="UP000593560"/>
    </source>
</evidence>
<keyword evidence="4" id="KW-1185">Reference proteome</keyword>
<dbReference type="Proteomes" id="UP000593560">
    <property type="component" value="Unassembled WGS sequence"/>
</dbReference>
<dbReference type="PANTHER" id="PTHR45589:SF1">
    <property type="entry name" value="WD REPEAT DOMAIN 62, ISOFORM G"/>
    <property type="match status" value="1"/>
</dbReference>
<dbReference type="AlphaFoldDB" id="A0A7J9GTK5"/>
<feature type="repeat" description="WD" evidence="1">
    <location>
        <begin position="136"/>
        <end position="177"/>
    </location>
</feature>
<dbReference type="Gene3D" id="2.130.10.10">
    <property type="entry name" value="YVTN repeat-like/Quinoprotein amine dehydrogenase"/>
    <property type="match status" value="2"/>
</dbReference>
<dbReference type="SMART" id="SM00320">
    <property type="entry name" value="WD40"/>
    <property type="match status" value="5"/>
</dbReference>
<feature type="compositionally biased region" description="Low complexity" evidence="2">
    <location>
        <begin position="390"/>
        <end position="401"/>
    </location>
</feature>
<protein>
    <recommendedName>
        <fullName evidence="5">Mitogen-activated protein kinase-binding protein 1</fullName>
    </recommendedName>
</protein>
<dbReference type="EMBL" id="JABFAD010000006">
    <property type="protein sequence ID" value="MBA0800840.1"/>
    <property type="molecule type" value="Genomic_DNA"/>
</dbReference>
<accession>A0A7J9GTK5</accession>
<dbReference type="PROSITE" id="PS50082">
    <property type="entry name" value="WD_REPEATS_2"/>
    <property type="match status" value="2"/>
</dbReference>